<sequence>MLPWFTTPPFVHMVHWASKECYHEARFEKETRYYVLRLSKDLLGDWAITLINGRIKSKLGQSRTLAFADYYDAFDRFCILANVRYQRSYQLKTVACDNGLLVHLLSFIASNKGLSVAKAVKNTHRRQSQNRQNISLHQTADRQMGFIFGS</sequence>
<accession>A0A0W1AIW6</accession>
<dbReference type="AlphaFoldDB" id="A0A0W1AIW6"/>
<comment type="caution">
    <text evidence="1">The sequence shown here is derived from an EMBL/GenBank/DDBJ whole genome shotgun (WGS) entry which is preliminary data.</text>
</comment>
<dbReference type="Proteomes" id="UP000054729">
    <property type="component" value="Unassembled WGS sequence"/>
</dbReference>
<dbReference type="STRING" id="66969.Lwal_1062"/>
<dbReference type="PATRIC" id="fig|66969.6.peg.1166"/>
<evidence type="ECO:0000313" key="1">
    <source>
        <dbReference type="EMBL" id="KTD81241.1"/>
    </source>
</evidence>
<reference evidence="1 2" key="1">
    <citation type="submission" date="2015-11" db="EMBL/GenBank/DDBJ databases">
        <title>Genomic analysis of 38 Legionella species identifies large and diverse effector repertoires.</title>
        <authorList>
            <person name="Burstein D."/>
            <person name="Amaro F."/>
            <person name="Zusman T."/>
            <person name="Lifshitz Z."/>
            <person name="Cohen O."/>
            <person name="Gilbert J.A."/>
            <person name="Pupko T."/>
            <person name="Shuman H.A."/>
            <person name="Segal G."/>
        </authorList>
    </citation>
    <scope>NUCLEOTIDE SEQUENCE [LARGE SCALE GENOMIC DNA]</scope>
    <source>
        <strain evidence="1 2">ATCC 51914</strain>
    </source>
</reference>
<protein>
    <recommendedName>
        <fullName evidence="3">WGR domain protein</fullName>
    </recommendedName>
</protein>
<name>A0A0W1AIW6_9GAMM</name>
<evidence type="ECO:0008006" key="3">
    <source>
        <dbReference type="Google" id="ProtNLM"/>
    </source>
</evidence>
<organism evidence="1 2">
    <name type="scientific">Legionella waltersii</name>
    <dbReference type="NCBI Taxonomy" id="66969"/>
    <lineage>
        <taxon>Bacteria</taxon>
        <taxon>Pseudomonadati</taxon>
        <taxon>Pseudomonadota</taxon>
        <taxon>Gammaproteobacteria</taxon>
        <taxon>Legionellales</taxon>
        <taxon>Legionellaceae</taxon>
        <taxon>Legionella</taxon>
    </lineage>
</organism>
<gene>
    <name evidence="1" type="ORF">Lwal_1062</name>
</gene>
<proteinExistence type="predicted"/>
<dbReference type="EMBL" id="LNZB01000027">
    <property type="protein sequence ID" value="KTD81241.1"/>
    <property type="molecule type" value="Genomic_DNA"/>
</dbReference>
<keyword evidence="2" id="KW-1185">Reference proteome</keyword>
<evidence type="ECO:0000313" key="2">
    <source>
        <dbReference type="Proteomes" id="UP000054729"/>
    </source>
</evidence>